<feature type="coiled-coil region" evidence="8">
    <location>
        <begin position="74"/>
        <end position="108"/>
    </location>
</feature>
<feature type="non-terminal residue" evidence="11">
    <location>
        <position position="236"/>
    </location>
</feature>
<dbReference type="Proteomes" id="UP000485058">
    <property type="component" value="Unassembled WGS sequence"/>
</dbReference>
<evidence type="ECO:0000313" key="11">
    <source>
        <dbReference type="EMBL" id="GFH13146.1"/>
    </source>
</evidence>
<comment type="subcellular location">
    <subcellularLocation>
        <location evidence="1">Nucleus</location>
    </subcellularLocation>
</comment>
<evidence type="ECO:0000256" key="3">
    <source>
        <dbReference type="ARBA" id="ARBA00022664"/>
    </source>
</evidence>
<keyword evidence="4" id="KW-0747">Spliceosome</keyword>
<dbReference type="SMART" id="SM01083">
    <property type="entry name" value="Cir_N"/>
    <property type="match status" value="1"/>
</dbReference>
<dbReference type="InterPro" id="IPR022209">
    <property type="entry name" value="CWC25"/>
</dbReference>
<evidence type="ECO:0000256" key="9">
    <source>
        <dbReference type="SAM" id="Phobius"/>
    </source>
</evidence>
<feature type="non-terminal residue" evidence="11">
    <location>
        <position position="1"/>
    </location>
</feature>
<dbReference type="InterPro" id="IPR051376">
    <property type="entry name" value="CWC25_splicing_factor"/>
</dbReference>
<protein>
    <submittedName>
        <fullName evidence="11">Cir_N domain-containing protein</fullName>
    </submittedName>
</protein>
<keyword evidence="12" id="KW-1185">Reference proteome</keyword>
<evidence type="ECO:0000256" key="5">
    <source>
        <dbReference type="ARBA" id="ARBA00023054"/>
    </source>
</evidence>
<dbReference type="GO" id="GO:0000398">
    <property type="term" value="P:mRNA splicing, via spliceosome"/>
    <property type="evidence" value="ECO:0007669"/>
    <property type="project" value="TreeGrafter"/>
</dbReference>
<evidence type="ECO:0000256" key="7">
    <source>
        <dbReference type="ARBA" id="ARBA00023242"/>
    </source>
</evidence>
<organism evidence="11 12">
    <name type="scientific">Haematococcus lacustris</name>
    <name type="common">Green alga</name>
    <name type="synonym">Haematococcus pluvialis</name>
    <dbReference type="NCBI Taxonomy" id="44745"/>
    <lineage>
        <taxon>Eukaryota</taxon>
        <taxon>Viridiplantae</taxon>
        <taxon>Chlorophyta</taxon>
        <taxon>core chlorophytes</taxon>
        <taxon>Chlorophyceae</taxon>
        <taxon>CS clade</taxon>
        <taxon>Chlamydomonadales</taxon>
        <taxon>Haematococcaceae</taxon>
        <taxon>Haematococcus</taxon>
    </lineage>
</organism>
<keyword evidence="9" id="KW-0472">Membrane</keyword>
<comment type="similarity">
    <text evidence="2">Belongs to the CWC25 family.</text>
</comment>
<dbReference type="PANTHER" id="PTHR16196">
    <property type="entry name" value="CELL CYCLE CONTROL PROTEIN CWF25"/>
    <property type="match status" value="1"/>
</dbReference>
<dbReference type="AlphaFoldDB" id="A0A699Z1J3"/>
<keyword evidence="6" id="KW-0508">mRNA splicing</keyword>
<evidence type="ECO:0000313" key="12">
    <source>
        <dbReference type="Proteomes" id="UP000485058"/>
    </source>
</evidence>
<dbReference type="Pfam" id="PF10197">
    <property type="entry name" value="Cir_N"/>
    <property type="match status" value="1"/>
</dbReference>
<proteinExistence type="inferred from homology"/>
<evidence type="ECO:0000256" key="6">
    <source>
        <dbReference type="ARBA" id="ARBA00023187"/>
    </source>
</evidence>
<dbReference type="InterPro" id="IPR019339">
    <property type="entry name" value="CIR_N_dom"/>
</dbReference>
<feature type="transmembrane region" description="Helical" evidence="9">
    <location>
        <begin position="12"/>
        <end position="43"/>
    </location>
</feature>
<evidence type="ECO:0000256" key="2">
    <source>
        <dbReference type="ARBA" id="ARBA00006695"/>
    </source>
</evidence>
<keyword evidence="9" id="KW-1133">Transmembrane helix</keyword>
<dbReference type="PANTHER" id="PTHR16196:SF0">
    <property type="entry name" value="PRE-MRNA-SPLICING FACTOR CWC25 HOMOLOG"/>
    <property type="match status" value="1"/>
</dbReference>
<reference evidence="11 12" key="1">
    <citation type="submission" date="2020-02" db="EMBL/GenBank/DDBJ databases">
        <title>Draft genome sequence of Haematococcus lacustris strain NIES-144.</title>
        <authorList>
            <person name="Morimoto D."/>
            <person name="Nakagawa S."/>
            <person name="Yoshida T."/>
            <person name="Sawayama S."/>
        </authorList>
    </citation>
    <scope>NUCLEOTIDE SEQUENCE [LARGE SCALE GENOMIC DNA]</scope>
    <source>
        <strain evidence="11 12">NIES-144</strain>
    </source>
</reference>
<evidence type="ECO:0000256" key="1">
    <source>
        <dbReference type="ARBA" id="ARBA00004123"/>
    </source>
</evidence>
<accession>A0A699Z1J3</accession>
<evidence type="ECO:0000256" key="8">
    <source>
        <dbReference type="SAM" id="Coils"/>
    </source>
</evidence>
<sequence>PRNLPEVARRILVFAFYWYSFMPLARGSAACGYTTILALFWAAGMPITASIPKSYQVDWEAILSQHPDDFIRSVWKREQKAAAEQKKLEELRQQYEDERKNQEIIQIAQDAGHGKKGDRLDWMYAGSLAAKEDAAKRQEEALLGQRAATLTGATQPMEISRAEVASALPTVHAVALPASQNEEWNRLNNDPLLLIKRQQHEQLKRIKENPIKMQEILKEVQQERLKHKEKKSKKHK</sequence>
<name>A0A699Z1J3_HAELA</name>
<comment type="caution">
    <text evidence="11">The sequence shown here is derived from an EMBL/GenBank/DDBJ whole genome shotgun (WGS) entry which is preliminary data.</text>
</comment>
<dbReference type="GO" id="GO:0005684">
    <property type="term" value="C:U2-type spliceosomal complex"/>
    <property type="evidence" value="ECO:0007669"/>
    <property type="project" value="TreeGrafter"/>
</dbReference>
<evidence type="ECO:0000256" key="4">
    <source>
        <dbReference type="ARBA" id="ARBA00022728"/>
    </source>
</evidence>
<keyword evidence="3" id="KW-0507">mRNA processing</keyword>
<gene>
    <name evidence="11" type="ORF">HaLaN_08974</name>
</gene>
<keyword evidence="7" id="KW-0539">Nucleus</keyword>
<evidence type="ECO:0000259" key="10">
    <source>
        <dbReference type="SMART" id="SM01083"/>
    </source>
</evidence>
<keyword evidence="9" id="KW-0812">Transmembrane</keyword>
<dbReference type="EMBL" id="BLLF01000581">
    <property type="protein sequence ID" value="GFH13146.1"/>
    <property type="molecule type" value="Genomic_DNA"/>
</dbReference>
<feature type="domain" description="CBF1-interacting co-repressor CIR N-terminal" evidence="10">
    <location>
        <begin position="64"/>
        <end position="98"/>
    </location>
</feature>
<dbReference type="Pfam" id="PF12542">
    <property type="entry name" value="CWC25"/>
    <property type="match status" value="1"/>
</dbReference>
<keyword evidence="5 8" id="KW-0175">Coiled coil</keyword>